<evidence type="ECO:0000256" key="3">
    <source>
        <dbReference type="SAM" id="MobiDB-lite"/>
    </source>
</evidence>
<dbReference type="Pfam" id="PF20669">
    <property type="entry name" value="Exo70_N"/>
    <property type="match status" value="1"/>
</dbReference>
<dbReference type="AlphaFoldDB" id="A0AAW0L6Z5"/>
<feature type="compositionally biased region" description="Acidic residues" evidence="3">
    <location>
        <begin position="181"/>
        <end position="199"/>
    </location>
</feature>
<comment type="caution">
    <text evidence="5">The sequence shown here is derived from an EMBL/GenBank/DDBJ whole genome shotgun (WGS) entry which is preliminary data.</text>
</comment>
<dbReference type="InterPro" id="IPR046364">
    <property type="entry name" value="Exo70_C"/>
</dbReference>
<dbReference type="PANTHER" id="PTHR12542">
    <property type="entry name" value="EXOCYST COMPLEX PROTEIN EXO70"/>
    <property type="match status" value="1"/>
</dbReference>
<feature type="domain" description="Exocyst complex subunit Exo70 C-terminal" evidence="4">
    <location>
        <begin position="289"/>
        <end position="647"/>
    </location>
</feature>
<evidence type="ECO:0000259" key="4">
    <source>
        <dbReference type="Pfam" id="PF03081"/>
    </source>
</evidence>
<keyword evidence="6" id="KW-1185">Reference proteome</keyword>
<feature type="domain" description="Exocyst complex subunit Exo70 C-terminal" evidence="4">
    <location>
        <begin position="853"/>
        <end position="1156"/>
    </location>
</feature>
<dbReference type="GO" id="GO:0006887">
    <property type="term" value="P:exocytosis"/>
    <property type="evidence" value="ECO:0007669"/>
    <property type="project" value="InterPro"/>
</dbReference>
<comment type="similarity">
    <text evidence="1">Belongs to the EXO70 family.</text>
</comment>
<organism evidence="5 6">
    <name type="scientific">Quercus suber</name>
    <name type="common">Cork oak</name>
    <dbReference type="NCBI Taxonomy" id="58331"/>
    <lineage>
        <taxon>Eukaryota</taxon>
        <taxon>Viridiplantae</taxon>
        <taxon>Streptophyta</taxon>
        <taxon>Embryophyta</taxon>
        <taxon>Tracheophyta</taxon>
        <taxon>Spermatophyta</taxon>
        <taxon>Magnoliopsida</taxon>
        <taxon>eudicotyledons</taxon>
        <taxon>Gunneridae</taxon>
        <taxon>Pentapetalae</taxon>
        <taxon>rosids</taxon>
        <taxon>fabids</taxon>
        <taxon>Fagales</taxon>
        <taxon>Fagaceae</taxon>
        <taxon>Quercus</taxon>
    </lineage>
</organism>
<accession>A0AAW0L6Z5</accession>
<reference evidence="5 6" key="1">
    <citation type="journal article" date="2018" name="Sci. Data">
        <title>The draft genome sequence of cork oak.</title>
        <authorList>
            <person name="Ramos A.M."/>
            <person name="Usie A."/>
            <person name="Barbosa P."/>
            <person name="Barros P.M."/>
            <person name="Capote T."/>
            <person name="Chaves I."/>
            <person name="Simoes F."/>
            <person name="Abreu I."/>
            <person name="Carrasquinho I."/>
            <person name="Faro C."/>
            <person name="Guimaraes J.B."/>
            <person name="Mendonca D."/>
            <person name="Nobrega F."/>
            <person name="Rodrigues L."/>
            <person name="Saibo N.J.M."/>
            <person name="Varela M.C."/>
            <person name="Egas C."/>
            <person name="Matos J."/>
            <person name="Miguel C.M."/>
            <person name="Oliveira M.M."/>
            <person name="Ricardo C.P."/>
            <person name="Goncalves S."/>
        </authorList>
    </citation>
    <scope>NUCLEOTIDE SEQUENCE [LARGE SCALE GENOMIC DNA]</scope>
    <source>
        <strain evidence="6">cv. HL8</strain>
    </source>
</reference>
<evidence type="ECO:0000256" key="2">
    <source>
        <dbReference type="ARBA" id="ARBA00022448"/>
    </source>
</evidence>
<feature type="region of interest" description="Disordered" evidence="3">
    <location>
        <begin position="178"/>
        <end position="219"/>
    </location>
</feature>
<gene>
    <name evidence="5" type="primary">EXO70A1_14</name>
    <name evidence="5" type="ORF">CFP56_006657</name>
</gene>
<dbReference type="PANTHER" id="PTHR12542:SF142">
    <property type="entry name" value="EXOCYST SUBUNIT EXO70 FAMILY PROTEIN"/>
    <property type="match status" value="1"/>
</dbReference>
<evidence type="ECO:0000313" key="6">
    <source>
        <dbReference type="Proteomes" id="UP000237347"/>
    </source>
</evidence>
<dbReference type="InterPro" id="IPR004140">
    <property type="entry name" value="Exo70"/>
</dbReference>
<dbReference type="Pfam" id="PF03081">
    <property type="entry name" value="Exo70_C"/>
    <property type="match status" value="2"/>
</dbReference>
<proteinExistence type="inferred from homology"/>
<dbReference type="GO" id="GO:0005546">
    <property type="term" value="F:phosphatidylinositol-4,5-bisphosphate binding"/>
    <property type="evidence" value="ECO:0007669"/>
    <property type="project" value="InterPro"/>
</dbReference>
<dbReference type="SUPFAM" id="SSF74788">
    <property type="entry name" value="Cullin repeat-like"/>
    <property type="match status" value="2"/>
</dbReference>
<dbReference type="Proteomes" id="UP000237347">
    <property type="component" value="Unassembled WGS sequence"/>
</dbReference>
<keyword evidence="2" id="KW-0813">Transport</keyword>
<dbReference type="GO" id="GO:0000145">
    <property type="term" value="C:exocyst"/>
    <property type="evidence" value="ECO:0007669"/>
    <property type="project" value="InterPro"/>
</dbReference>
<sequence>MGTTTTTSINTGGEDRVLATAQQIVNSLNNTPKEVRQDMLLILSSFDNRLSNITSLIDGDGASKSEEDRFALAEKVILRWDPSSEGSRRSLNWEESGDEAGEYLSAIDEILNLMDELSVRSDSEIVDRAYSAIQHAMSRLEDEFRHVLIRNTVPLDAERLYGSIRRCSLSFPVNDAGIIAGEDDDEDDEEDGGEFESFSEDDRSSRFHERGPSLDDNASVDMIDPKAVDELREIATRMIRSGFEKECIQVYSTVRRDALDECLVILGIEKLSIEEVQKIEWNSLDEKMKKWIQAVKIVVRLILSGEKNLCDQIFCGADETKEICFNETVKGCVMQLLNFGEAVAIGRRSPEKLFRILDMYDVMAEALARLEVLVTDDVVINEARDVLSGLGEAACGTFAEFENAVQSETSKKPMQSGEIHPLTRYVMNYVKLIVDYSETLNLLLEIREDDDHLEPLRNDDSDSSRLTPVARRLLVLITSLHSNLEEKSKLYEDGALQYIFLMNNILYVVQKVKGSDLGGLLGDNWVRKRRGQIRQYATSYLRASWTKVLHCLKDEGIGGSSNNASRVALKERFKNFNACFEEIYRVQTAWKVPDAQLREELRISISEKVIPAYRSFMGRFGNQVESGRHAGKYIKYTADDLENYLLDLFEGSPRVLHHMRRKRSFFPSAMSEAGSGSWDWNETNPDSPLNISSIFPPTMSETDGSSPEFSRSNSDSIMSIFLTATSPKDSPKNYEITVRSRSIPSYSIMSIFPPAMSEIDSPDNYEIVFRNPSIPSYYHFFPPDMSDTESYGSSTPNHQHSIPSYYHCFPPDRSDTDRIEKMDKCIQAIDILQNHRVVDLMFSRTDVHEEIRFNRTLLNFSRAVALGGRSPENLFRILDTYDEMAEAMEQLGNGLEFNQARAMLTGSKTLIDLENKEKNSTLKKPMQSGDIHPLTQTMMNCVKLIVDYSDTQNLLEIGEDDDQLDALRNHDSNSLKMNPLASQLLVLINFLESNLEKESKLYGDGALQYIFLINNILYMKQKVKDLDLGGLLGDNWVRKQHGQITQYAMSYLRASWTKVLDCLKDGWIGGISKTVSRVALRERFKNFNAGIEEIYRVQTAWKVPDAQLREELRIFISLKVIHAYRSFNGRFGNLVEIGRHAGKYIKYTADDLESYLFNLFEGVPRVLQG</sequence>
<feature type="compositionally biased region" description="Basic and acidic residues" evidence="3">
    <location>
        <begin position="200"/>
        <end position="213"/>
    </location>
</feature>
<evidence type="ECO:0000313" key="5">
    <source>
        <dbReference type="EMBL" id="KAK7847344.1"/>
    </source>
</evidence>
<dbReference type="Gene3D" id="1.20.1280.170">
    <property type="entry name" value="Exocyst complex component Exo70"/>
    <property type="match status" value="2"/>
</dbReference>
<protein>
    <submittedName>
        <fullName evidence="5">Exocyst complex component exo70a1</fullName>
    </submittedName>
</protein>
<dbReference type="InterPro" id="IPR016159">
    <property type="entry name" value="Cullin_repeat-like_dom_sf"/>
</dbReference>
<name>A0AAW0L6Z5_QUESU</name>
<evidence type="ECO:0000256" key="1">
    <source>
        <dbReference type="ARBA" id="ARBA00006756"/>
    </source>
</evidence>
<dbReference type="EMBL" id="PKMF04000142">
    <property type="protein sequence ID" value="KAK7847344.1"/>
    <property type="molecule type" value="Genomic_DNA"/>
</dbReference>